<name>A0AAI8YKB6_9PEZI</name>
<keyword evidence="9 12" id="KW-0408">Iron</keyword>
<evidence type="ECO:0000256" key="10">
    <source>
        <dbReference type="ARBA" id="ARBA00023033"/>
    </source>
</evidence>
<keyword evidence="7 13" id="KW-1133">Transmembrane helix</keyword>
<keyword evidence="6 12" id="KW-0479">Metal-binding</keyword>
<keyword evidence="5 13" id="KW-0812">Transmembrane</keyword>
<feature type="binding site" description="axial binding residue" evidence="12">
    <location>
        <position position="509"/>
    </location>
    <ligand>
        <name>heme</name>
        <dbReference type="ChEBI" id="CHEBI:30413"/>
    </ligand>
    <ligandPart>
        <name>Fe</name>
        <dbReference type="ChEBI" id="CHEBI:18248"/>
    </ligandPart>
</feature>
<keyword evidence="11 13" id="KW-0472">Membrane</keyword>
<comment type="cofactor">
    <cofactor evidence="1 12">
        <name>heme</name>
        <dbReference type="ChEBI" id="CHEBI:30413"/>
    </cofactor>
</comment>
<dbReference type="InterPro" id="IPR001128">
    <property type="entry name" value="Cyt_P450"/>
</dbReference>
<evidence type="ECO:0000256" key="3">
    <source>
        <dbReference type="ARBA" id="ARBA00010617"/>
    </source>
</evidence>
<evidence type="ECO:0000256" key="2">
    <source>
        <dbReference type="ARBA" id="ARBA00004370"/>
    </source>
</evidence>
<dbReference type="GO" id="GO:0020037">
    <property type="term" value="F:heme binding"/>
    <property type="evidence" value="ECO:0007669"/>
    <property type="project" value="InterPro"/>
</dbReference>
<dbReference type="PRINTS" id="PR00465">
    <property type="entry name" value="EP450IV"/>
</dbReference>
<dbReference type="EMBL" id="CAUWAG010000010">
    <property type="protein sequence ID" value="CAJ2507920.1"/>
    <property type="molecule type" value="Genomic_DNA"/>
</dbReference>
<feature type="transmembrane region" description="Helical" evidence="13">
    <location>
        <begin position="369"/>
        <end position="388"/>
    </location>
</feature>
<dbReference type="PANTHER" id="PTHR24305:SF112">
    <property type="entry name" value="L-ORNITHINE-N5-MONOOXYGENASE (EUROFUNG)"/>
    <property type="match status" value="1"/>
</dbReference>
<dbReference type="GO" id="GO:0016020">
    <property type="term" value="C:membrane"/>
    <property type="evidence" value="ECO:0007669"/>
    <property type="project" value="UniProtKB-SubCell"/>
</dbReference>
<evidence type="ECO:0000256" key="1">
    <source>
        <dbReference type="ARBA" id="ARBA00001971"/>
    </source>
</evidence>
<evidence type="ECO:0000313" key="14">
    <source>
        <dbReference type="EMBL" id="CAJ2507920.1"/>
    </source>
</evidence>
<evidence type="ECO:0000256" key="5">
    <source>
        <dbReference type="ARBA" id="ARBA00022692"/>
    </source>
</evidence>
<comment type="similarity">
    <text evidence="3">Belongs to the cytochrome P450 family.</text>
</comment>
<evidence type="ECO:0000256" key="12">
    <source>
        <dbReference type="PIRSR" id="PIRSR602403-1"/>
    </source>
</evidence>
<dbReference type="InterPro" id="IPR002403">
    <property type="entry name" value="Cyt_P450_E_grp-IV"/>
</dbReference>
<comment type="caution">
    <text evidence="14">The sequence shown here is derived from an EMBL/GenBank/DDBJ whole genome shotgun (WGS) entry which is preliminary data.</text>
</comment>
<dbReference type="Pfam" id="PF00067">
    <property type="entry name" value="p450"/>
    <property type="match status" value="1"/>
</dbReference>
<evidence type="ECO:0000256" key="9">
    <source>
        <dbReference type="ARBA" id="ARBA00023004"/>
    </source>
</evidence>
<dbReference type="InterPro" id="IPR036396">
    <property type="entry name" value="Cyt_P450_sf"/>
</dbReference>
<comment type="subcellular location">
    <subcellularLocation>
        <location evidence="2">Membrane</location>
    </subcellularLocation>
</comment>
<accession>A0AAI8YKB6</accession>
<keyword evidence="8" id="KW-0560">Oxidoreductase</keyword>
<dbReference type="PANTHER" id="PTHR24305">
    <property type="entry name" value="CYTOCHROME P450"/>
    <property type="match status" value="1"/>
</dbReference>
<proteinExistence type="inferred from homology"/>
<dbReference type="CDD" id="cd11061">
    <property type="entry name" value="CYP67-like"/>
    <property type="match status" value="1"/>
</dbReference>
<evidence type="ECO:0000256" key="13">
    <source>
        <dbReference type="SAM" id="Phobius"/>
    </source>
</evidence>
<dbReference type="SUPFAM" id="SSF48264">
    <property type="entry name" value="Cytochrome P450"/>
    <property type="match status" value="1"/>
</dbReference>
<feature type="transmembrane region" description="Helical" evidence="13">
    <location>
        <begin position="6"/>
        <end position="27"/>
    </location>
</feature>
<dbReference type="Proteomes" id="UP001295740">
    <property type="component" value="Unassembled WGS sequence"/>
</dbReference>
<dbReference type="Gene3D" id="1.10.630.10">
    <property type="entry name" value="Cytochrome P450"/>
    <property type="match status" value="1"/>
</dbReference>
<dbReference type="GO" id="GO:0005506">
    <property type="term" value="F:iron ion binding"/>
    <property type="evidence" value="ECO:0007669"/>
    <property type="project" value="InterPro"/>
</dbReference>
<feature type="transmembrane region" description="Helical" evidence="13">
    <location>
        <begin position="39"/>
        <end position="57"/>
    </location>
</feature>
<gene>
    <name evidence="14" type="ORF">KHLLAP_LOCUS8388</name>
</gene>
<reference evidence="14" key="1">
    <citation type="submission" date="2023-10" db="EMBL/GenBank/DDBJ databases">
        <authorList>
            <person name="Hackl T."/>
        </authorList>
    </citation>
    <scope>NUCLEOTIDE SEQUENCE</scope>
</reference>
<evidence type="ECO:0000313" key="15">
    <source>
        <dbReference type="Proteomes" id="UP001295740"/>
    </source>
</evidence>
<evidence type="ECO:0000256" key="4">
    <source>
        <dbReference type="ARBA" id="ARBA00022617"/>
    </source>
</evidence>
<keyword evidence="15" id="KW-1185">Reference proteome</keyword>
<keyword evidence="4 12" id="KW-0349">Heme</keyword>
<dbReference type="GO" id="GO:0004497">
    <property type="term" value="F:monooxygenase activity"/>
    <property type="evidence" value="ECO:0007669"/>
    <property type="project" value="UniProtKB-KW"/>
</dbReference>
<dbReference type="AlphaFoldDB" id="A0AAI8YKB6"/>
<feature type="transmembrane region" description="Helical" evidence="13">
    <location>
        <begin position="72"/>
        <end position="90"/>
    </location>
</feature>
<evidence type="ECO:0000256" key="8">
    <source>
        <dbReference type="ARBA" id="ARBA00023002"/>
    </source>
</evidence>
<dbReference type="InterPro" id="IPR050121">
    <property type="entry name" value="Cytochrome_P450_monoxygenase"/>
</dbReference>
<sequence length="565" mass="63634">MDILSPRHLLFLVAGGSLGFAAHLGVFIRGEWHVQAPQLFIGHACVILCVPLCWSFLPDSDSAGLGPLVDGLMWASLAYLTGLFASIFIYRVSGFHRLTVAGFPGPFGARVSKLWHVWACRYSKNHELLDRLHQEYGDFVRTGPSEITVYRPEVFMAIDGPHTECTKSEWYDVLHPNVALSTTRDKATHAVRRRQWNRGFSSKALQLHEAKILRHVDQLDRCIENDADEGRPSDAKNLMYWFGFDAMGDFVFNHPFGMLQAKTWHHIMMRSYRAVELLGPFGPAPWLVHIGFQLLPRLSKLRDWHEMTSWCRQTMEQRLKDVALQKELDMTHYLMMPENSEQCGTADVDEEARLAAIEHNRFWLHGDSLLIIVAGSGPIATALTFLLGELAQNPKQIDKLYEELRGVDPSDFEALYRLPHLDACLTETLRLWPGLLTGGARKTGRNGLWIAGRFIPPETTIVAPQYVISRREDCFVRAREFIPERWTSSPELVLNAGASAPFGTGGGSCVGRILATNIIKCTAARLVRKYSFTLAPGDHGHGVGSEVRDTFMPRPGDLSMCFRLR</sequence>
<evidence type="ECO:0000256" key="6">
    <source>
        <dbReference type="ARBA" id="ARBA00022723"/>
    </source>
</evidence>
<keyword evidence="10" id="KW-0503">Monooxygenase</keyword>
<organism evidence="14 15">
    <name type="scientific">Anthostomella pinea</name>
    <dbReference type="NCBI Taxonomy" id="933095"/>
    <lineage>
        <taxon>Eukaryota</taxon>
        <taxon>Fungi</taxon>
        <taxon>Dikarya</taxon>
        <taxon>Ascomycota</taxon>
        <taxon>Pezizomycotina</taxon>
        <taxon>Sordariomycetes</taxon>
        <taxon>Xylariomycetidae</taxon>
        <taxon>Xylariales</taxon>
        <taxon>Xylariaceae</taxon>
        <taxon>Anthostomella</taxon>
    </lineage>
</organism>
<evidence type="ECO:0000256" key="11">
    <source>
        <dbReference type="ARBA" id="ARBA00023136"/>
    </source>
</evidence>
<dbReference type="GO" id="GO:0016705">
    <property type="term" value="F:oxidoreductase activity, acting on paired donors, with incorporation or reduction of molecular oxygen"/>
    <property type="evidence" value="ECO:0007669"/>
    <property type="project" value="InterPro"/>
</dbReference>
<evidence type="ECO:0000256" key="7">
    <source>
        <dbReference type="ARBA" id="ARBA00022989"/>
    </source>
</evidence>
<protein>
    <submittedName>
        <fullName evidence="14">Uu.00g091060.m01.CDS01</fullName>
    </submittedName>
</protein>